<dbReference type="Pfam" id="PF03473">
    <property type="entry name" value="MOSC"/>
    <property type="match status" value="1"/>
</dbReference>
<reference evidence="2 3" key="1">
    <citation type="submission" date="2019-08" db="EMBL/GenBank/DDBJ databases">
        <authorList>
            <person name="Ye J."/>
        </authorList>
    </citation>
    <scope>NUCLEOTIDE SEQUENCE [LARGE SCALE GENOMIC DNA]</scope>
    <source>
        <strain evidence="2 3">TK008</strain>
    </source>
</reference>
<evidence type="ECO:0000259" key="1">
    <source>
        <dbReference type="PROSITE" id="PS51340"/>
    </source>
</evidence>
<dbReference type="GO" id="GO:0030151">
    <property type="term" value="F:molybdenum ion binding"/>
    <property type="evidence" value="ECO:0007669"/>
    <property type="project" value="InterPro"/>
</dbReference>
<dbReference type="OrthoDB" id="581532at2"/>
<evidence type="ECO:0000313" key="2">
    <source>
        <dbReference type="EMBL" id="TXB69969.1"/>
    </source>
</evidence>
<dbReference type="GO" id="GO:0003824">
    <property type="term" value="F:catalytic activity"/>
    <property type="evidence" value="ECO:0007669"/>
    <property type="project" value="InterPro"/>
</dbReference>
<organism evidence="2 3">
    <name type="scientific">Paracoccus aurantiacus</name>
    <dbReference type="NCBI Taxonomy" id="2599412"/>
    <lineage>
        <taxon>Bacteria</taxon>
        <taxon>Pseudomonadati</taxon>
        <taxon>Pseudomonadota</taxon>
        <taxon>Alphaproteobacteria</taxon>
        <taxon>Rhodobacterales</taxon>
        <taxon>Paracoccaceae</taxon>
        <taxon>Paracoccus</taxon>
    </lineage>
</organism>
<gene>
    <name evidence="2" type="ORF">FQV27_07665</name>
</gene>
<protein>
    <submittedName>
        <fullName evidence="2">MOSC domain-containing protein</fullName>
    </submittedName>
</protein>
<dbReference type="GO" id="GO:0030170">
    <property type="term" value="F:pyridoxal phosphate binding"/>
    <property type="evidence" value="ECO:0007669"/>
    <property type="project" value="InterPro"/>
</dbReference>
<dbReference type="SUPFAM" id="SSF50800">
    <property type="entry name" value="PK beta-barrel domain-like"/>
    <property type="match status" value="1"/>
</dbReference>
<feature type="domain" description="MOSC" evidence="1">
    <location>
        <begin position="110"/>
        <end position="253"/>
    </location>
</feature>
<dbReference type="EMBL" id="VOPL01000002">
    <property type="protein sequence ID" value="TXB69969.1"/>
    <property type="molecule type" value="Genomic_DNA"/>
</dbReference>
<proteinExistence type="predicted"/>
<evidence type="ECO:0000313" key="3">
    <source>
        <dbReference type="Proteomes" id="UP000321562"/>
    </source>
</evidence>
<comment type="caution">
    <text evidence="2">The sequence shown here is derived from an EMBL/GenBank/DDBJ whole genome shotgun (WGS) entry which is preliminary data.</text>
</comment>
<dbReference type="PROSITE" id="PS51340">
    <property type="entry name" value="MOSC"/>
    <property type="match status" value="1"/>
</dbReference>
<name>A0A5C6S6D4_9RHOB</name>
<keyword evidence="3" id="KW-1185">Reference proteome</keyword>
<dbReference type="Proteomes" id="UP000321562">
    <property type="component" value="Unassembled WGS sequence"/>
</dbReference>
<dbReference type="AlphaFoldDB" id="A0A5C6S6D4"/>
<dbReference type="InterPro" id="IPR005302">
    <property type="entry name" value="MoCF_Sase_C"/>
</dbReference>
<dbReference type="InterPro" id="IPR011037">
    <property type="entry name" value="Pyrv_Knase-like_insert_dom_sf"/>
</dbReference>
<accession>A0A5C6S6D4</accession>
<sequence length="260" mass="28440">MSGLLEQIWRYPLKSIGRQRIDSVRLTEGERLPWDRHWAVLHEGTETRLDDSGRLPGWLPKSAFLRGVAGPSLQAVTGGLVNGSLMLSHPVAGDITVDPGNEAEEAALIDWLMPLWPENKPAPAGLVSGPSALTDSKKPYVSVNSMDSLHELETQVGRRLGTERWRGNLWVEGFSAFEELDWIGRTLSIGQSVLRVIEPIGRCAATSVDTETGEPDIDMVRILTERFGHNDFGVYAEVLTGGHIAELNEVILGDAGEVAE</sequence>
<dbReference type="RefSeq" id="WP_147097260.1">
    <property type="nucleotide sequence ID" value="NZ_JBHUFH010000001.1"/>
</dbReference>
<dbReference type="Gene3D" id="2.40.33.20">
    <property type="entry name" value="PK beta-barrel domain-like"/>
    <property type="match status" value="1"/>
</dbReference>